<evidence type="ECO:0000313" key="8">
    <source>
        <dbReference type="RefSeq" id="XP_025421193.1"/>
    </source>
</evidence>
<dbReference type="Proteomes" id="UP000694846">
    <property type="component" value="Unplaced"/>
</dbReference>
<reference evidence="8" key="1">
    <citation type="submission" date="2025-08" db="UniProtKB">
        <authorList>
            <consortium name="RefSeq"/>
        </authorList>
    </citation>
    <scope>IDENTIFICATION</scope>
    <source>
        <tissue evidence="8">Whole body</tissue>
    </source>
</reference>
<organism evidence="7 8">
    <name type="scientific">Sipha flava</name>
    <name type="common">yellow sugarcane aphid</name>
    <dbReference type="NCBI Taxonomy" id="143950"/>
    <lineage>
        <taxon>Eukaryota</taxon>
        <taxon>Metazoa</taxon>
        <taxon>Ecdysozoa</taxon>
        <taxon>Arthropoda</taxon>
        <taxon>Hexapoda</taxon>
        <taxon>Insecta</taxon>
        <taxon>Pterygota</taxon>
        <taxon>Neoptera</taxon>
        <taxon>Paraneoptera</taxon>
        <taxon>Hemiptera</taxon>
        <taxon>Sternorrhyncha</taxon>
        <taxon>Aphidomorpha</taxon>
        <taxon>Aphidoidea</taxon>
        <taxon>Aphididae</taxon>
        <taxon>Sipha</taxon>
    </lineage>
</organism>
<name>A0A8B8GE24_9HEMI</name>
<keyword evidence="2" id="KW-1003">Cell membrane</keyword>
<keyword evidence="4 6" id="KW-1133">Transmembrane helix</keyword>
<dbReference type="GeneID" id="112691251"/>
<proteinExistence type="predicted"/>
<evidence type="ECO:0000313" key="7">
    <source>
        <dbReference type="Proteomes" id="UP000694846"/>
    </source>
</evidence>
<dbReference type="OrthoDB" id="6604268at2759"/>
<protein>
    <submittedName>
        <fullName evidence="8">Gustatory receptor for sugar taste 43a-like</fullName>
    </submittedName>
</protein>
<keyword evidence="3 6" id="KW-0812">Transmembrane</keyword>
<feature type="transmembrane region" description="Helical" evidence="6">
    <location>
        <begin position="41"/>
        <end position="58"/>
    </location>
</feature>
<keyword evidence="5 6" id="KW-0472">Membrane</keyword>
<evidence type="ECO:0000256" key="6">
    <source>
        <dbReference type="SAM" id="Phobius"/>
    </source>
</evidence>
<dbReference type="GO" id="GO:0005886">
    <property type="term" value="C:plasma membrane"/>
    <property type="evidence" value="ECO:0007669"/>
    <property type="project" value="UniProtKB-SubCell"/>
</dbReference>
<evidence type="ECO:0000256" key="2">
    <source>
        <dbReference type="ARBA" id="ARBA00022475"/>
    </source>
</evidence>
<keyword evidence="7" id="KW-1185">Reference proteome</keyword>
<dbReference type="RefSeq" id="XP_025421193.1">
    <property type="nucleotide sequence ID" value="XM_025565408.1"/>
</dbReference>
<comment type="subcellular location">
    <subcellularLocation>
        <location evidence="1">Cell membrane</location>
        <topology evidence="1">Multi-pass membrane protein</topology>
    </subcellularLocation>
</comment>
<dbReference type="GO" id="GO:0050909">
    <property type="term" value="P:sensory perception of taste"/>
    <property type="evidence" value="ECO:0007669"/>
    <property type="project" value="InterPro"/>
</dbReference>
<evidence type="ECO:0000256" key="4">
    <source>
        <dbReference type="ARBA" id="ARBA00022989"/>
    </source>
</evidence>
<dbReference type="InterPro" id="IPR013604">
    <property type="entry name" value="7TM_chemorcpt"/>
</dbReference>
<sequence length="65" mass="7497">MNSRNLDVYTKEELQLFYYQLSVSSVNFTICGIFSVNNSLFISAVTALATYTVMLVQFHSRKTKY</sequence>
<dbReference type="AlphaFoldDB" id="A0A8B8GE24"/>
<accession>A0A8B8GE24</accession>
<evidence type="ECO:0000256" key="3">
    <source>
        <dbReference type="ARBA" id="ARBA00022692"/>
    </source>
</evidence>
<dbReference type="Pfam" id="PF08395">
    <property type="entry name" value="7tm_7"/>
    <property type="match status" value="1"/>
</dbReference>
<evidence type="ECO:0000256" key="1">
    <source>
        <dbReference type="ARBA" id="ARBA00004651"/>
    </source>
</evidence>
<gene>
    <name evidence="8" type="primary">LOC112691251</name>
</gene>
<evidence type="ECO:0000256" key="5">
    <source>
        <dbReference type="ARBA" id="ARBA00023136"/>
    </source>
</evidence>